<dbReference type="GO" id="GO:0003723">
    <property type="term" value="F:RNA binding"/>
    <property type="evidence" value="ECO:0007669"/>
    <property type="project" value="InterPro"/>
</dbReference>
<dbReference type="NCBIfam" id="TIGR02593">
    <property type="entry name" value="CRISPR_cas5"/>
    <property type="match status" value="1"/>
</dbReference>
<dbReference type="STRING" id="641025.SAMN05421507_12324"/>
<keyword evidence="1" id="KW-0051">Antiviral defense</keyword>
<evidence type="ECO:0000256" key="1">
    <source>
        <dbReference type="ARBA" id="ARBA00023118"/>
    </source>
</evidence>
<dbReference type="OrthoDB" id="3189549at2"/>
<dbReference type="NCBIfam" id="TIGR01868">
    <property type="entry name" value="casD_Cas5e"/>
    <property type="match status" value="1"/>
</dbReference>
<accession>A0A1H0WTN6</accession>
<protein>
    <submittedName>
        <fullName evidence="2">CRISPR system Cascade subunit CasD</fullName>
    </submittedName>
</protein>
<gene>
    <name evidence="2" type="ORF">SAMN05421507_12324</name>
</gene>
<sequence>MTSLLLRLGAPLQSWGTSSRFVRRNTDRAPSKSGVIGLLAAAQGRRRTDPLEDLLDLRIGVRVEQPGTIERDFQTARTHDGTTSMPLSYRFYLADAVFLVAIHGEPTLLEGFQEALLRPVFPLFLGRRSCPPAGKLVQGLREGDVDTVLGAEPWLASLWVQKKNRAAEIVLDTVTDCPADEPGSELVRDEPLSFDPRERRYGWRTVRHGRVTIPNPAHRPAPAAAASDPLDPMAAFEEMF</sequence>
<organism evidence="2 3">
    <name type="scientific">Lentzea jiangxiensis</name>
    <dbReference type="NCBI Taxonomy" id="641025"/>
    <lineage>
        <taxon>Bacteria</taxon>
        <taxon>Bacillati</taxon>
        <taxon>Actinomycetota</taxon>
        <taxon>Actinomycetes</taxon>
        <taxon>Pseudonocardiales</taxon>
        <taxon>Pseudonocardiaceae</taxon>
        <taxon>Lentzea</taxon>
    </lineage>
</organism>
<dbReference type="EMBL" id="FNIX01000023">
    <property type="protein sequence ID" value="SDP94077.1"/>
    <property type="molecule type" value="Genomic_DNA"/>
</dbReference>
<keyword evidence="3" id="KW-1185">Reference proteome</keyword>
<dbReference type="InterPro" id="IPR010147">
    <property type="entry name" value="CRISPR-assoc_prot_CasD"/>
</dbReference>
<dbReference type="AlphaFoldDB" id="A0A1H0WTN6"/>
<dbReference type="CDD" id="cd09756">
    <property type="entry name" value="Cas5_I-E"/>
    <property type="match status" value="1"/>
</dbReference>
<dbReference type="RefSeq" id="WP_090104103.1">
    <property type="nucleotide sequence ID" value="NZ_FNIX01000023.1"/>
</dbReference>
<dbReference type="GO" id="GO:0043571">
    <property type="term" value="P:maintenance of CRISPR repeat elements"/>
    <property type="evidence" value="ECO:0007669"/>
    <property type="project" value="InterPro"/>
</dbReference>
<reference evidence="3" key="1">
    <citation type="submission" date="2016-10" db="EMBL/GenBank/DDBJ databases">
        <authorList>
            <person name="Varghese N."/>
            <person name="Submissions S."/>
        </authorList>
    </citation>
    <scope>NUCLEOTIDE SEQUENCE [LARGE SCALE GENOMIC DNA]</scope>
    <source>
        <strain evidence="3">CGMCC 4.6609</strain>
    </source>
</reference>
<dbReference type="Pfam" id="PF09704">
    <property type="entry name" value="Cas_Cas5d"/>
    <property type="match status" value="1"/>
</dbReference>
<dbReference type="InterPro" id="IPR013422">
    <property type="entry name" value="CRISPR-assoc_prot_Cas5_N"/>
</dbReference>
<evidence type="ECO:0000313" key="2">
    <source>
        <dbReference type="EMBL" id="SDP94077.1"/>
    </source>
</evidence>
<dbReference type="Proteomes" id="UP000199691">
    <property type="component" value="Unassembled WGS sequence"/>
</dbReference>
<name>A0A1H0WTN6_9PSEU</name>
<evidence type="ECO:0000313" key="3">
    <source>
        <dbReference type="Proteomes" id="UP000199691"/>
    </source>
</evidence>
<dbReference type="GO" id="GO:0051607">
    <property type="term" value="P:defense response to virus"/>
    <property type="evidence" value="ECO:0007669"/>
    <property type="project" value="UniProtKB-KW"/>
</dbReference>
<dbReference type="InterPro" id="IPR021124">
    <property type="entry name" value="CRISPR-assoc_prot_Cas5"/>
</dbReference>
<dbReference type="Gene3D" id="3.30.70.2660">
    <property type="match status" value="1"/>
</dbReference>
<proteinExistence type="predicted"/>